<dbReference type="GO" id="GO:0005886">
    <property type="term" value="C:plasma membrane"/>
    <property type="evidence" value="ECO:0007669"/>
    <property type="project" value="TreeGrafter"/>
</dbReference>
<feature type="domain" description="HAMP" evidence="13">
    <location>
        <begin position="184"/>
        <end position="237"/>
    </location>
</feature>
<dbReference type="EMBL" id="FQVF01000004">
    <property type="protein sequence ID" value="SHE83253.1"/>
    <property type="molecule type" value="Genomic_DNA"/>
</dbReference>
<dbReference type="CDD" id="cd00075">
    <property type="entry name" value="HATPase"/>
    <property type="match status" value="1"/>
</dbReference>
<keyword evidence="8 11" id="KW-1133">Transmembrane helix</keyword>
<dbReference type="Pfam" id="PF00512">
    <property type="entry name" value="HisKA"/>
    <property type="match status" value="1"/>
</dbReference>
<comment type="subcellular location">
    <subcellularLocation>
        <location evidence="2">Membrane</location>
    </subcellularLocation>
</comment>
<dbReference type="PROSITE" id="PS50885">
    <property type="entry name" value="HAMP"/>
    <property type="match status" value="1"/>
</dbReference>
<evidence type="ECO:0000256" key="7">
    <source>
        <dbReference type="ARBA" id="ARBA00022777"/>
    </source>
</evidence>
<dbReference type="SMART" id="SM00388">
    <property type="entry name" value="HisKA"/>
    <property type="match status" value="1"/>
</dbReference>
<evidence type="ECO:0000256" key="6">
    <source>
        <dbReference type="ARBA" id="ARBA00022692"/>
    </source>
</evidence>
<dbReference type="InterPro" id="IPR005467">
    <property type="entry name" value="His_kinase_dom"/>
</dbReference>
<dbReference type="SUPFAM" id="SSF47384">
    <property type="entry name" value="Homodimeric domain of signal transducing histidine kinase"/>
    <property type="match status" value="1"/>
</dbReference>
<dbReference type="InterPro" id="IPR003660">
    <property type="entry name" value="HAMP_dom"/>
</dbReference>
<keyword evidence="10 11" id="KW-0472">Membrane</keyword>
<evidence type="ECO:0000259" key="13">
    <source>
        <dbReference type="PROSITE" id="PS50885"/>
    </source>
</evidence>
<evidence type="ECO:0000259" key="12">
    <source>
        <dbReference type="PROSITE" id="PS50109"/>
    </source>
</evidence>
<evidence type="ECO:0000256" key="8">
    <source>
        <dbReference type="ARBA" id="ARBA00022989"/>
    </source>
</evidence>
<keyword evidence="5" id="KW-0808">Transferase</keyword>
<dbReference type="Gene3D" id="1.10.287.130">
    <property type="match status" value="1"/>
</dbReference>
<reference evidence="15" key="1">
    <citation type="submission" date="2016-11" db="EMBL/GenBank/DDBJ databases">
        <authorList>
            <person name="Varghese N."/>
            <person name="Submissions S."/>
        </authorList>
    </citation>
    <scope>NUCLEOTIDE SEQUENCE [LARGE SCALE GENOMIC DNA]</scope>
    <source>
        <strain evidence="15">DSM 16579</strain>
    </source>
</reference>
<dbReference type="Pfam" id="PF02518">
    <property type="entry name" value="HATPase_c"/>
    <property type="match status" value="1"/>
</dbReference>
<gene>
    <name evidence="14" type="ORF">SAMN02745753_00852</name>
</gene>
<sequence length="459" mass="52339">MFIKSLSHSSSFRQATIIAFICLLISSASIFICDYILDNIMKSHVKNMIFENIENQKLNNKFNSSNDLSIQLKNENYKESRKDHFTFIFDAYGKVLLGNKQNVSDSQIQYLQKHNINSPDIVSLKDNNVELLGLLVPLTDGGMYFNAYNVKPMNQQTQIISLMTGVGLLAIQLMILVISLRFSRHNLYRVNHIIYTLEQYASGKHNVRVNSNDNKDEFDQLSQEINIVLERTQRLMGEVRDITSHVAHELRTPLTRLQHKLINLSERVGGKELNELEQAIKETEQIQILFRSIMRLSEVETGQVSHQKDNINAYDILHEVYEYYQPLAENYGINIKLEAQKKHVFCADKILIFQAIANLLDNAIKYAPESETITLKIDSSLGNTFIKVSDQGKGIPEESLHFVTQRFKRLSSKKDVFGHGLGLTLIRAIVSLHNGELVLTNTHPGLCACIKIRSNKTTS</sequence>
<evidence type="ECO:0000313" key="14">
    <source>
        <dbReference type="EMBL" id="SHE83253.1"/>
    </source>
</evidence>
<evidence type="ECO:0000256" key="10">
    <source>
        <dbReference type="ARBA" id="ARBA00023136"/>
    </source>
</evidence>
<evidence type="ECO:0000256" key="4">
    <source>
        <dbReference type="ARBA" id="ARBA00022553"/>
    </source>
</evidence>
<evidence type="ECO:0000256" key="9">
    <source>
        <dbReference type="ARBA" id="ARBA00023012"/>
    </source>
</evidence>
<dbReference type="OrthoDB" id="9809766at2"/>
<dbReference type="InterPro" id="IPR003594">
    <property type="entry name" value="HATPase_dom"/>
</dbReference>
<dbReference type="InterPro" id="IPR036890">
    <property type="entry name" value="HATPase_C_sf"/>
</dbReference>
<dbReference type="EC" id="2.7.13.3" evidence="3"/>
<dbReference type="PROSITE" id="PS50109">
    <property type="entry name" value="HIS_KIN"/>
    <property type="match status" value="1"/>
</dbReference>
<dbReference type="RefSeq" id="WP_072838489.1">
    <property type="nucleotide sequence ID" value="NZ_FQVF01000004.1"/>
</dbReference>
<evidence type="ECO:0000256" key="11">
    <source>
        <dbReference type="SAM" id="Phobius"/>
    </source>
</evidence>
<dbReference type="SUPFAM" id="SSF55874">
    <property type="entry name" value="ATPase domain of HSP90 chaperone/DNA topoisomerase II/histidine kinase"/>
    <property type="match status" value="1"/>
</dbReference>
<protein>
    <recommendedName>
        <fullName evidence="3">histidine kinase</fullName>
        <ecNumber evidence="3">2.7.13.3</ecNumber>
    </recommendedName>
</protein>
<name>A0A1M4WQB5_9GAMM</name>
<evidence type="ECO:0000256" key="3">
    <source>
        <dbReference type="ARBA" id="ARBA00012438"/>
    </source>
</evidence>
<organism evidence="14 15">
    <name type="scientific">Marinomonas polaris DSM 16579</name>
    <dbReference type="NCBI Taxonomy" id="1122206"/>
    <lineage>
        <taxon>Bacteria</taxon>
        <taxon>Pseudomonadati</taxon>
        <taxon>Pseudomonadota</taxon>
        <taxon>Gammaproteobacteria</taxon>
        <taxon>Oceanospirillales</taxon>
        <taxon>Oceanospirillaceae</taxon>
        <taxon>Marinomonas</taxon>
    </lineage>
</organism>
<dbReference type="InterPro" id="IPR050428">
    <property type="entry name" value="TCS_sensor_his_kinase"/>
</dbReference>
<dbReference type="AlphaFoldDB" id="A0A1M4WQB5"/>
<proteinExistence type="predicted"/>
<dbReference type="CDD" id="cd00082">
    <property type="entry name" value="HisKA"/>
    <property type="match status" value="1"/>
</dbReference>
<comment type="catalytic activity">
    <reaction evidence="1">
        <text>ATP + protein L-histidine = ADP + protein N-phospho-L-histidine.</text>
        <dbReference type="EC" id="2.7.13.3"/>
    </reaction>
</comment>
<feature type="transmembrane region" description="Helical" evidence="11">
    <location>
        <begin position="15"/>
        <end position="37"/>
    </location>
</feature>
<evidence type="ECO:0000256" key="2">
    <source>
        <dbReference type="ARBA" id="ARBA00004370"/>
    </source>
</evidence>
<dbReference type="InterPro" id="IPR036097">
    <property type="entry name" value="HisK_dim/P_sf"/>
</dbReference>
<dbReference type="PANTHER" id="PTHR45436:SF8">
    <property type="entry name" value="HISTIDINE KINASE"/>
    <property type="match status" value="1"/>
</dbReference>
<dbReference type="GO" id="GO:0000155">
    <property type="term" value="F:phosphorelay sensor kinase activity"/>
    <property type="evidence" value="ECO:0007669"/>
    <property type="project" value="InterPro"/>
</dbReference>
<dbReference type="PANTHER" id="PTHR45436">
    <property type="entry name" value="SENSOR HISTIDINE KINASE YKOH"/>
    <property type="match status" value="1"/>
</dbReference>
<evidence type="ECO:0000256" key="5">
    <source>
        <dbReference type="ARBA" id="ARBA00022679"/>
    </source>
</evidence>
<keyword evidence="15" id="KW-1185">Reference proteome</keyword>
<keyword evidence="6 11" id="KW-0812">Transmembrane</keyword>
<feature type="domain" description="Histidine kinase" evidence="12">
    <location>
        <begin position="245"/>
        <end position="456"/>
    </location>
</feature>
<keyword evidence="9" id="KW-0902">Two-component regulatory system</keyword>
<dbReference type="InterPro" id="IPR003661">
    <property type="entry name" value="HisK_dim/P_dom"/>
</dbReference>
<dbReference type="STRING" id="1122206.SAMN02745753_00852"/>
<accession>A0A1M4WQB5</accession>
<dbReference type="InterPro" id="IPR004358">
    <property type="entry name" value="Sig_transdc_His_kin-like_C"/>
</dbReference>
<evidence type="ECO:0000313" key="15">
    <source>
        <dbReference type="Proteomes" id="UP000184517"/>
    </source>
</evidence>
<feature type="transmembrane region" description="Helical" evidence="11">
    <location>
        <begin position="159"/>
        <end position="182"/>
    </location>
</feature>
<dbReference type="Proteomes" id="UP000184517">
    <property type="component" value="Unassembled WGS sequence"/>
</dbReference>
<keyword evidence="7 14" id="KW-0418">Kinase</keyword>
<dbReference type="Gene3D" id="3.30.565.10">
    <property type="entry name" value="Histidine kinase-like ATPase, C-terminal domain"/>
    <property type="match status" value="1"/>
</dbReference>
<evidence type="ECO:0000256" key="1">
    <source>
        <dbReference type="ARBA" id="ARBA00000085"/>
    </source>
</evidence>
<dbReference type="PRINTS" id="PR00344">
    <property type="entry name" value="BCTRLSENSOR"/>
</dbReference>
<keyword evidence="4" id="KW-0597">Phosphoprotein</keyword>
<dbReference type="SMART" id="SM00387">
    <property type="entry name" value="HATPase_c"/>
    <property type="match status" value="1"/>
</dbReference>